<proteinExistence type="predicted"/>
<accession>A0A1E3TC89</accession>
<keyword evidence="1" id="KW-0472">Membrane</keyword>
<keyword evidence="1" id="KW-1133">Transmembrane helix</keyword>
<dbReference type="AlphaFoldDB" id="A0A1E3TC89"/>
<evidence type="ECO:0000256" key="1">
    <source>
        <dbReference type="SAM" id="Phobius"/>
    </source>
</evidence>
<feature type="transmembrane region" description="Helical" evidence="1">
    <location>
        <begin position="73"/>
        <end position="93"/>
    </location>
</feature>
<keyword evidence="3" id="KW-1185">Reference proteome</keyword>
<reference evidence="2 3" key="1">
    <citation type="submission" date="2018-05" db="EMBL/GenBank/DDBJ databases">
        <authorList>
            <consortium name="IHU Genomes"/>
        </authorList>
    </citation>
    <scope>NUCLEOTIDE SEQUENCE [LARGE SCALE GENOMIC DNA]</scope>
    <source>
        <strain evidence="2 3">P7336</strain>
    </source>
</reference>
<evidence type="ECO:0000313" key="3">
    <source>
        <dbReference type="Proteomes" id="UP000252015"/>
    </source>
</evidence>
<name>A0A1E3TC89_MYCSH</name>
<dbReference type="EMBL" id="UEGW01000001">
    <property type="protein sequence ID" value="SRX92387.1"/>
    <property type="molecule type" value="Genomic_DNA"/>
</dbReference>
<feature type="transmembrane region" description="Helical" evidence="1">
    <location>
        <begin position="7"/>
        <end position="27"/>
    </location>
</feature>
<evidence type="ECO:0000313" key="2">
    <source>
        <dbReference type="EMBL" id="SRX92387.1"/>
    </source>
</evidence>
<gene>
    <name evidence="2" type="ORF">MSP7336_00612</name>
</gene>
<dbReference type="RefSeq" id="WP_069397395.1">
    <property type="nucleotide sequence ID" value="NZ_JACKUN010000013.1"/>
</dbReference>
<organism evidence="2 3">
    <name type="scientific">Mycobacterium shimoidei</name>
    <dbReference type="NCBI Taxonomy" id="29313"/>
    <lineage>
        <taxon>Bacteria</taxon>
        <taxon>Bacillati</taxon>
        <taxon>Actinomycetota</taxon>
        <taxon>Actinomycetes</taxon>
        <taxon>Mycobacteriales</taxon>
        <taxon>Mycobacteriaceae</taxon>
        <taxon>Mycobacterium</taxon>
    </lineage>
</organism>
<dbReference type="Proteomes" id="UP000252015">
    <property type="component" value="Unassembled WGS sequence"/>
</dbReference>
<protein>
    <recommendedName>
        <fullName evidence="4">Transmembrane protein</fullName>
    </recommendedName>
</protein>
<dbReference type="STRING" id="29313.BHQ16_17770"/>
<evidence type="ECO:0008006" key="4">
    <source>
        <dbReference type="Google" id="ProtNLM"/>
    </source>
</evidence>
<dbReference type="OrthoDB" id="4762524at2"/>
<sequence length="104" mass="11193">MKNRHLLLAIGGALLVVIGVMALWWPVFLNQYDQFGMQISCGRAYSADLSQAAAGGDALVAKCGTALLIRRVWAIPTAILGWVIVTVLVAAWLHHAPKTEEALV</sequence>
<keyword evidence="1" id="KW-0812">Transmembrane</keyword>